<accession>A0A290Z532</accession>
<evidence type="ECO:0008006" key="3">
    <source>
        <dbReference type="Google" id="ProtNLM"/>
    </source>
</evidence>
<evidence type="ECO:0000313" key="2">
    <source>
        <dbReference type="Proteomes" id="UP000218505"/>
    </source>
</evidence>
<dbReference type="RefSeq" id="WP_096493071.1">
    <property type="nucleotide sequence ID" value="NZ_CP023445.1"/>
</dbReference>
<dbReference type="EMBL" id="CP023445">
    <property type="protein sequence ID" value="ATE54151.1"/>
    <property type="molecule type" value="Genomic_DNA"/>
</dbReference>
<dbReference type="Proteomes" id="UP000218505">
    <property type="component" value="Chromosome"/>
</dbReference>
<dbReference type="AlphaFoldDB" id="A0A290Z532"/>
<dbReference type="KEGG" id="apre:CNX65_13340"/>
<proteinExistence type="predicted"/>
<sequence>MISDGEDNERSWHRFGPESTERRMLELLGARYAAHLRPRTFTLPDDSRVEVEGVDPSGTILVQLVANQGNYKSHHRNKVMADMFKLIWLRDALLPGGHAVLCVSSTVAQAFSGWVAAAARDSRVEVLLYQDSGELVPLVAAPATP</sequence>
<organism evidence="1 2">
    <name type="scientific">Actinosynnema pretiosum</name>
    <dbReference type="NCBI Taxonomy" id="42197"/>
    <lineage>
        <taxon>Bacteria</taxon>
        <taxon>Bacillati</taxon>
        <taxon>Actinomycetota</taxon>
        <taxon>Actinomycetes</taxon>
        <taxon>Pseudonocardiales</taxon>
        <taxon>Pseudonocardiaceae</taxon>
        <taxon>Actinosynnema</taxon>
    </lineage>
</organism>
<protein>
    <recommendedName>
        <fullName evidence="3">Restriction endonuclease type IV Mrr domain-containing protein</fullName>
    </recommendedName>
</protein>
<name>A0A290Z532_9PSEU</name>
<keyword evidence="2" id="KW-1185">Reference proteome</keyword>
<evidence type="ECO:0000313" key="1">
    <source>
        <dbReference type="EMBL" id="ATE54151.1"/>
    </source>
</evidence>
<reference evidence="1" key="1">
    <citation type="submission" date="2017-09" db="EMBL/GenBank/DDBJ databases">
        <title>Complete Genome Sequence of ansamitocin-producing Bacterium Actinosynnema pretiosum X47.</title>
        <authorList>
            <person name="Cao G."/>
            <person name="Zong G."/>
            <person name="Zhong C."/>
            <person name="Fu J."/>
        </authorList>
    </citation>
    <scope>NUCLEOTIDE SEQUENCE [LARGE SCALE GENOMIC DNA]</scope>
    <source>
        <strain evidence="1">X47</strain>
    </source>
</reference>
<gene>
    <name evidence="1" type="ORF">CNX65_13340</name>
</gene>